<dbReference type="AlphaFoldDB" id="E5B7I6"/>
<accession>E5B7I6</accession>
<reference evidence="1" key="1">
    <citation type="journal article" date="2011" name="J. Bacteriol.">
        <title>Genome Sequence of an Erwinia amylovora Strain with Pathogenicity Restricted to Rubus Plants.</title>
        <authorList>
            <person name="Powney R."/>
            <person name="Smits T.H."/>
            <person name="Sawbridge T."/>
            <person name="Frey B."/>
            <person name="Blom J."/>
            <person name="Frey J.E."/>
            <person name="Plummer K.M."/>
            <person name="Beer S.V."/>
            <person name="Luck J."/>
            <person name="Duffy B."/>
            <person name="Rodoni B."/>
        </authorList>
    </citation>
    <scope>NUCLEOTIDE SEQUENCE</scope>
    <source>
        <strain evidence="1">ATCC BAA-2158</strain>
    </source>
</reference>
<name>E5B7I6_ERWAM</name>
<proteinExistence type="predicted"/>
<dbReference type="EMBL" id="FR719194">
    <property type="protein sequence ID" value="CBX81441.1"/>
    <property type="molecule type" value="Genomic_DNA"/>
</dbReference>
<sequence length="38" mass="4190">MDHRKAAGKMGYNRDEAIDWGGAKKVQLNVNLPEGYGV</sequence>
<gene>
    <name evidence="1" type="ORF">EAIL5_2621</name>
</gene>
<protein>
    <submittedName>
        <fullName evidence="1">Uncharacterized protein</fullName>
    </submittedName>
</protein>
<organism evidence="1">
    <name type="scientific">Erwinia amylovora ATCC BAA-2158</name>
    <dbReference type="NCBI Taxonomy" id="889211"/>
    <lineage>
        <taxon>Bacteria</taxon>
        <taxon>Pseudomonadati</taxon>
        <taxon>Pseudomonadota</taxon>
        <taxon>Gammaproteobacteria</taxon>
        <taxon>Enterobacterales</taxon>
        <taxon>Erwiniaceae</taxon>
        <taxon>Erwinia</taxon>
    </lineage>
</organism>
<evidence type="ECO:0000313" key="1">
    <source>
        <dbReference type="EMBL" id="CBX81441.1"/>
    </source>
</evidence>